<evidence type="ECO:0000256" key="7">
    <source>
        <dbReference type="ARBA" id="ARBA00023180"/>
    </source>
</evidence>
<keyword evidence="2" id="KW-1003">Cell membrane</keyword>
<accession>A0ABP1S8C4</accession>
<sequence>MASEIEANVAGILKSLKDINNCHIHIISQSVRFYFETPENLSSTFSIRRFRSAESLLNCSVETWDKDWIFLEPEIIQRDNEDPPVPFNPSQMKRAPECIYGILLFAFNEIKVSYLLNGGYNKTRTYVPYLLALNELQQFYNFHSKEKGYEERIISEPTKLFTLHVSLGSQRLQDETRIHIHKDIHHLNIYNGILDCADANTTSIVEPTNCKSIYFCIHCIVRWQFISVNFTTLTNITTFELFSKLIGTPKTWTVLKEWELSQFNTATSLYDHRKNPFILSSKEQSLPFEFVILSIISSESNSSISIIGSIYSEKRSNEIFPEKRLSMDFKFSIIGMSELGFKQNQFWQTSVVSSEGYNFITCYSKDHLSFSYYFQPFQIELWMALIFYLPILSVLTHLFLIFKKCNKSDFNSYFFAYSSMLEYCYYVPDYLFRMDSVRIVLGLWLLISCIFTNAYKGLAITGVTAPAEKSSVKTFAELVDDNITYDVYFNSSDPNLPFHFKILTPFTVEYLDTWKMGEWDLKNKTTTSYNSTDENSTTSEKDYRYRYTVEKADYFPFLIESYNEFWKLNRKQSICLSIQYPHLYPGESFKPNDQSHLRACGLAFKLGTYQRYIVPKREMEIPQFSKNYEIAAERELVQCDEQIAYVDYEEKVNREHEYLSGHYYHKTFFKGNQSYLKDWTVWQFDNGRGSRLPEIFQLLIQNGIYKKLEIFYKNRVYFGVRNEYTRMHAFKEKYEPVKKLNLKSNVQTVFYMFLSGILISIMWISVEAFQFFVVEVMKFLRYKWRNHMPAMLACSLFKWIHSSNTRD</sequence>
<evidence type="ECO:0000256" key="4">
    <source>
        <dbReference type="ARBA" id="ARBA00022989"/>
    </source>
</evidence>
<evidence type="ECO:0000256" key="1">
    <source>
        <dbReference type="ARBA" id="ARBA00004651"/>
    </source>
</evidence>
<keyword evidence="6" id="KW-0675">Receptor</keyword>
<evidence type="ECO:0000313" key="9">
    <source>
        <dbReference type="EMBL" id="CAL8147102.1"/>
    </source>
</evidence>
<organism evidence="9 10">
    <name type="scientific">Orchesella dallaii</name>
    <dbReference type="NCBI Taxonomy" id="48710"/>
    <lineage>
        <taxon>Eukaryota</taxon>
        <taxon>Metazoa</taxon>
        <taxon>Ecdysozoa</taxon>
        <taxon>Arthropoda</taxon>
        <taxon>Hexapoda</taxon>
        <taxon>Collembola</taxon>
        <taxon>Entomobryomorpha</taxon>
        <taxon>Entomobryoidea</taxon>
        <taxon>Orchesellidae</taxon>
        <taxon>Orchesellinae</taxon>
        <taxon>Orchesella</taxon>
    </lineage>
</organism>
<reference evidence="9 10" key="1">
    <citation type="submission" date="2024-08" db="EMBL/GenBank/DDBJ databases">
        <authorList>
            <person name="Cucini C."/>
            <person name="Frati F."/>
        </authorList>
    </citation>
    <scope>NUCLEOTIDE SEQUENCE [LARGE SCALE GENOMIC DNA]</scope>
</reference>
<dbReference type="Proteomes" id="UP001642540">
    <property type="component" value="Unassembled WGS sequence"/>
</dbReference>
<feature type="transmembrane region" description="Helical" evidence="8">
    <location>
        <begin position="437"/>
        <end position="455"/>
    </location>
</feature>
<keyword evidence="4 8" id="KW-1133">Transmembrane helix</keyword>
<name>A0ABP1S8C4_9HEXA</name>
<evidence type="ECO:0000256" key="8">
    <source>
        <dbReference type="SAM" id="Phobius"/>
    </source>
</evidence>
<dbReference type="PANTHER" id="PTHR42643:SF30">
    <property type="entry name" value="IONOTROPIC RECEPTOR 40A-RELATED"/>
    <property type="match status" value="1"/>
</dbReference>
<dbReference type="PANTHER" id="PTHR42643">
    <property type="entry name" value="IONOTROPIC RECEPTOR 20A-RELATED"/>
    <property type="match status" value="1"/>
</dbReference>
<keyword evidence="5 8" id="KW-0472">Membrane</keyword>
<protein>
    <submittedName>
        <fullName evidence="9">Uncharacterized protein</fullName>
    </submittedName>
</protein>
<comment type="subcellular location">
    <subcellularLocation>
        <location evidence="1">Cell membrane</location>
        <topology evidence="1">Multi-pass membrane protein</topology>
    </subcellularLocation>
</comment>
<keyword evidence="7" id="KW-0325">Glycoprotein</keyword>
<evidence type="ECO:0000313" key="10">
    <source>
        <dbReference type="Proteomes" id="UP001642540"/>
    </source>
</evidence>
<dbReference type="InterPro" id="IPR052192">
    <property type="entry name" value="Insect_Ionotropic_Sensory_Rcpt"/>
</dbReference>
<dbReference type="Gene3D" id="1.10.287.70">
    <property type="match status" value="1"/>
</dbReference>
<keyword evidence="3 8" id="KW-0812">Transmembrane</keyword>
<dbReference type="EMBL" id="CAXLJM020000164">
    <property type="protein sequence ID" value="CAL8147102.1"/>
    <property type="molecule type" value="Genomic_DNA"/>
</dbReference>
<proteinExistence type="predicted"/>
<evidence type="ECO:0000256" key="6">
    <source>
        <dbReference type="ARBA" id="ARBA00023170"/>
    </source>
</evidence>
<gene>
    <name evidence="9" type="ORF">ODALV1_LOCUS31036</name>
</gene>
<keyword evidence="10" id="KW-1185">Reference proteome</keyword>
<comment type="caution">
    <text evidence="9">The sequence shown here is derived from an EMBL/GenBank/DDBJ whole genome shotgun (WGS) entry which is preliminary data.</text>
</comment>
<feature type="transmembrane region" description="Helical" evidence="8">
    <location>
        <begin position="381"/>
        <end position="402"/>
    </location>
</feature>
<evidence type="ECO:0000256" key="3">
    <source>
        <dbReference type="ARBA" id="ARBA00022692"/>
    </source>
</evidence>
<feature type="transmembrane region" description="Helical" evidence="8">
    <location>
        <begin position="749"/>
        <end position="774"/>
    </location>
</feature>
<evidence type="ECO:0000256" key="2">
    <source>
        <dbReference type="ARBA" id="ARBA00022475"/>
    </source>
</evidence>
<evidence type="ECO:0000256" key="5">
    <source>
        <dbReference type="ARBA" id="ARBA00023136"/>
    </source>
</evidence>